<keyword evidence="7" id="KW-1185">Reference proteome</keyword>
<dbReference type="PIRSF" id="PIRSF006221">
    <property type="entry name" value="Ketosamine-3-kinase"/>
    <property type="match status" value="1"/>
</dbReference>
<keyword evidence="3" id="KW-0808">Transferase</keyword>
<proteinExistence type="inferred from homology"/>
<keyword evidence="3 6" id="KW-0418">Kinase</keyword>
<name>Q017E5_OSTTA</name>
<sequence>MSLTSHTVGPSSARATPTRRRHAQRRVTAKSSPQEAWIERKLGSEVIETKSLGGSQWASFSSHTLKDGREVFVKTSGKGPEMFQGEAAGLRALRAAGGFVVPEVYGAGVLESATARSDSFIAMEFLNIGGRGDQGDFGDALARMHLAEPSHEEAKKGMFGFEVNNTIGETRQPNEWTDGWLEFWRDKRLMHMINLSRDAKLRELAEKVADKRLPEMLRAAGDVKPSLLHGDLWSGNIGTVASKPSVFDPAVYYGHHEAEFGMSWCASFSPAFWEAYHAKIPKADGFDERAKMYKLYHYLNHYVMFGGGYYGQCVSILKELA</sequence>
<reference evidence="5 7" key="1">
    <citation type="journal article" date="2006" name="Proc. Natl. Acad. Sci. U.S.A.">
        <title>Genome analysis of the smallest free-living eukaryote Ostreococcus tauri unveils many unique features.</title>
        <authorList>
            <person name="Derelle E."/>
            <person name="Ferraz C."/>
            <person name="Rombauts S."/>
            <person name="Rouze P."/>
            <person name="Worden A.Z."/>
            <person name="Robbens S."/>
            <person name="Partensky F."/>
            <person name="Degroeve S."/>
            <person name="Echeynie S."/>
            <person name="Cooke R."/>
            <person name="Saeys Y."/>
            <person name="Wuyts J."/>
            <person name="Jabbari K."/>
            <person name="Bowler C."/>
            <person name="Panaud O."/>
            <person name="Piegu B."/>
            <person name="Ball S.G."/>
            <person name="Ral J.-P."/>
            <person name="Bouget F.-Y."/>
            <person name="Piganeau G."/>
            <person name="De Baets B."/>
            <person name="Picard A."/>
            <person name="Delseny M."/>
            <person name="Demaille J."/>
            <person name="Van de Peer Y."/>
            <person name="Moreau H."/>
        </authorList>
    </citation>
    <scope>NUCLEOTIDE SEQUENCE [LARGE SCALE GENOMIC DNA]</scope>
    <source>
        <strain evidence="5 7">OTTH0595</strain>
    </source>
</reference>
<evidence type="ECO:0000256" key="2">
    <source>
        <dbReference type="ARBA" id="ARBA00048655"/>
    </source>
</evidence>
<dbReference type="SUPFAM" id="SSF56112">
    <property type="entry name" value="Protein kinase-like (PK-like)"/>
    <property type="match status" value="1"/>
</dbReference>
<dbReference type="FunCoup" id="Q017E5">
    <property type="interactions" value="1209"/>
</dbReference>
<evidence type="ECO:0000313" key="5">
    <source>
        <dbReference type="EMBL" id="CAL53466.1"/>
    </source>
</evidence>
<dbReference type="Gene3D" id="3.30.200.20">
    <property type="entry name" value="Phosphorylase Kinase, domain 1"/>
    <property type="match status" value="1"/>
</dbReference>
<dbReference type="PANTHER" id="PTHR12149">
    <property type="entry name" value="FRUCTOSAMINE 3 KINASE-RELATED PROTEIN"/>
    <property type="match status" value="1"/>
</dbReference>
<feature type="compositionally biased region" description="Polar residues" evidence="4">
    <location>
        <begin position="1"/>
        <end position="15"/>
    </location>
</feature>
<evidence type="ECO:0000313" key="6">
    <source>
        <dbReference type="EMBL" id="OUS48500.1"/>
    </source>
</evidence>
<organism evidence="5 7">
    <name type="scientific">Ostreococcus tauri</name>
    <name type="common">Marine green alga</name>
    <dbReference type="NCBI Taxonomy" id="70448"/>
    <lineage>
        <taxon>Eukaryota</taxon>
        <taxon>Viridiplantae</taxon>
        <taxon>Chlorophyta</taxon>
        <taxon>Mamiellophyceae</taxon>
        <taxon>Mamiellales</taxon>
        <taxon>Bathycoccaceae</taxon>
        <taxon>Ostreococcus</taxon>
    </lineage>
</organism>
<dbReference type="InterPro" id="IPR011009">
    <property type="entry name" value="Kinase-like_dom_sf"/>
</dbReference>
<dbReference type="EMBL" id="CAID01000006">
    <property type="protein sequence ID" value="CAL53466.1"/>
    <property type="molecule type" value="Genomic_DNA"/>
</dbReference>
<evidence type="ECO:0000256" key="3">
    <source>
        <dbReference type="PIRNR" id="PIRNR006221"/>
    </source>
</evidence>
<evidence type="ECO:0000313" key="7">
    <source>
        <dbReference type="Proteomes" id="UP000009170"/>
    </source>
</evidence>
<feature type="region of interest" description="Disordered" evidence="4">
    <location>
        <begin position="1"/>
        <end position="34"/>
    </location>
</feature>
<comment type="similarity">
    <text evidence="3">Belongs to the fructosamine kinase family.</text>
</comment>
<dbReference type="PANTHER" id="PTHR12149:SF8">
    <property type="entry name" value="PROTEIN-RIBULOSAMINE 3-KINASE"/>
    <property type="match status" value="1"/>
</dbReference>
<dbReference type="EC" id="2.7.1.172" evidence="1"/>
<dbReference type="Proteomes" id="UP000009170">
    <property type="component" value="Unassembled WGS sequence"/>
</dbReference>
<dbReference type="OMA" id="RECDIAM"/>
<dbReference type="OrthoDB" id="496295at2759"/>
<evidence type="ECO:0000256" key="4">
    <source>
        <dbReference type="SAM" id="MobiDB-lite"/>
    </source>
</evidence>
<dbReference type="GeneID" id="9833382"/>
<protein>
    <recommendedName>
        <fullName evidence="1">protein-ribulosamine 3-kinase</fullName>
        <ecNumber evidence="1">2.7.1.172</ecNumber>
    </recommendedName>
</protein>
<gene>
    <name evidence="6" type="ORF">BE221DRAFT_203648</name>
    <name evidence="5" type="ORF">OT_ostta06g01890</name>
</gene>
<feature type="compositionally biased region" description="Basic residues" evidence="4">
    <location>
        <begin position="17"/>
        <end position="28"/>
    </location>
</feature>
<dbReference type="GO" id="GO:0016301">
    <property type="term" value="F:kinase activity"/>
    <property type="evidence" value="ECO:0007669"/>
    <property type="project" value="UniProtKB-UniRule"/>
</dbReference>
<dbReference type="Pfam" id="PF03881">
    <property type="entry name" value="Fructosamin_kin"/>
    <property type="match status" value="1"/>
</dbReference>
<reference evidence="5" key="2">
    <citation type="journal article" date="2014" name="BMC Genomics">
        <title>An improved genome of the model marine alga Ostreococcus tauri unfolds by assessing Illumina de novo assemblies.</title>
        <authorList>
            <person name="Blanc-Mathieu R."/>
            <person name="Verhelst B."/>
            <person name="Derelle E."/>
            <person name="Rombauts S."/>
            <person name="Bouget F.Y."/>
            <person name="Carre I."/>
            <person name="Chateau A."/>
            <person name="Eyre-Walker A."/>
            <person name="Grimsley N."/>
            <person name="Moreau H."/>
            <person name="Piegu B."/>
            <person name="Rivals E."/>
            <person name="Schackwitz W."/>
            <person name="Van de Peer Y."/>
            <person name="Piganeau G."/>
        </authorList>
    </citation>
    <scope>NUCLEOTIDE SEQUENCE</scope>
    <source>
        <strain evidence="5">RCC4221</strain>
    </source>
</reference>
<accession>Q017E5</accession>
<dbReference type="InParanoid" id="Q017E5"/>
<reference evidence="6" key="3">
    <citation type="submission" date="2017-04" db="EMBL/GenBank/DDBJ databases">
        <title>Population genomics of picophytoplankton unveils novel chromosome hypervariability.</title>
        <authorList>
            <consortium name="DOE Joint Genome Institute"/>
            <person name="Blanc-Mathieu R."/>
            <person name="Krasovec M."/>
            <person name="Hebrard M."/>
            <person name="Yau S."/>
            <person name="Desgranges E."/>
            <person name="Martin J."/>
            <person name="Schackwitz W."/>
            <person name="Kuo A."/>
            <person name="Salin G."/>
            <person name="Donnadieu C."/>
            <person name="Desdevises Y."/>
            <person name="Sanchez-Ferandin S."/>
            <person name="Moreau H."/>
            <person name="Rivals E."/>
            <person name="Grigoriev I.V."/>
            <person name="Grimsley N."/>
            <person name="Eyre-Walker A."/>
            <person name="Piganeau G."/>
        </authorList>
    </citation>
    <scope>NUCLEOTIDE SEQUENCE [LARGE SCALE GENOMIC DNA]</scope>
    <source>
        <strain evidence="6">RCC 1115</strain>
    </source>
</reference>
<dbReference type="Proteomes" id="UP000195557">
    <property type="component" value="Unassembled WGS sequence"/>
</dbReference>
<evidence type="ECO:0000256" key="1">
    <source>
        <dbReference type="ARBA" id="ARBA00011961"/>
    </source>
</evidence>
<dbReference type="Gene3D" id="3.90.1200.10">
    <property type="match status" value="1"/>
</dbReference>
<dbReference type="RefSeq" id="XP_003079820.1">
    <property type="nucleotide sequence ID" value="XM_003079772.1"/>
</dbReference>
<dbReference type="AlphaFoldDB" id="Q017E5"/>
<dbReference type="InterPro" id="IPR016477">
    <property type="entry name" value="Fructo-/Ketosamine-3-kinase"/>
</dbReference>
<accession>A0A454XQL1</accession>
<dbReference type="EMBL" id="KZ155774">
    <property type="protein sequence ID" value="OUS48500.1"/>
    <property type="molecule type" value="Genomic_DNA"/>
</dbReference>
<accession>A0A1Y5IG09</accession>
<comment type="catalytic activity">
    <reaction evidence="2">
        <text>N(6)-D-ribulosyl-L-lysyl-[protein] + ATP = N(6)-(3-O-phospho-D-ribulosyl)-L-lysyl-[protein] + ADP + H(+)</text>
        <dbReference type="Rhea" id="RHEA:48432"/>
        <dbReference type="Rhea" id="RHEA-COMP:12103"/>
        <dbReference type="Rhea" id="RHEA-COMP:12104"/>
        <dbReference type="ChEBI" id="CHEBI:15378"/>
        <dbReference type="ChEBI" id="CHEBI:30616"/>
        <dbReference type="ChEBI" id="CHEBI:90418"/>
        <dbReference type="ChEBI" id="CHEBI:90420"/>
        <dbReference type="ChEBI" id="CHEBI:456216"/>
        <dbReference type="EC" id="2.7.1.172"/>
    </reaction>
    <physiologicalReaction direction="left-to-right" evidence="2">
        <dbReference type="Rhea" id="RHEA:48433"/>
    </physiologicalReaction>
</comment>
<dbReference type="KEGG" id="ota:OT_ostta06g01890"/>
<dbReference type="GO" id="GO:0102193">
    <property type="term" value="F:protein-ribulosamine 3-kinase activity"/>
    <property type="evidence" value="ECO:0007669"/>
    <property type="project" value="UniProtKB-EC"/>
</dbReference>